<dbReference type="GO" id="GO:0008234">
    <property type="term" value="F:cysteine-type peptidase activity"/>
    <property type="evidence" value="ECO:0007669"/>
    <property type="project" value="InterPro"/>
</dbReference>
<accession>A0A3E5DUZ9</accession>
<dbReference type="InterPro" id="IPR000200">
    <property type="entry name" value="Peptidase_C10"/>
</dbReference>
<sequence>MKKLLIFGILLSCIAISCTQNLEEGAQDNGGNLLHRLAIGLTEPELLSIAYDSNNDLSEEAATDILADFIAENNVSRSSMPTFCLKNKYTINAKNNSTGSVNKDHVTFYEYETENQPEKKKALVCGDKRFPAVIAYIDSYNRNSILPSDIMLANAKQYVLSTISQIKHYEDSLRVQTIDKIRRIKPFTGNFKFKDFEGNIFVYENTTRGWAVTPGGTEMAKIGPLTMTQWNQTSPYNLYADPTTGTNDEGAFDFRYDNRYPAGCVVTAMAQIAAYLKPSMPGIDWSLANIQSVPMFDNSSETSKAVASVFSLIAKGSGTKYGPEGGSTNTQMARNYMKTLGVYMDDAKDCTFQNMKASLDALRLVYITGTSRHVNTRGFNASGRHAWLIDGYQIRQRNSSYRMILRQYNVYCHCNFGWGGDSDGWYLYQSSGDITFDCNGNPKSEYDIFDYELKAYPNVRKG</sequence>
<gene>
    <name evidence="1" type="ORF">DWY11_11480</name>
</gene>
<evidence type="ECO:0000313" key="2">
    <source>
        <dbReference type="Proteomes" id="UP000283872"/>
    </source>
</evidence>
<dbReference type="RefSeq" id="WP_117587709.1">
    <property type="nucleotide sequence ID" value="NZ_QRVA01000031.1"/>
</dbReference>
<dbReference type="GO" id="GO:0006508">
    <property type="term" value="P:proteolysis"/>
    <property type="evidence" value="ECO:0007669"/>
    <property type="project" value="InterPro"/>
</dbReference>
<proteinExistence type="predicted"/>
<dbReference type="EMBL" id="QRVA01000031">
    <property type="protein sequence ID" value="RGS13345.1"/>
    <property type="molecule type" value="Genomic_DNA"/>
</dbReference>
<dbReference type="InterPro" id="IPR044934">
    <property type="entry name" value="Streptopain_sf"/>
</dbReference>
<evidence type="ECO:0000313" key="1">
    <source>
        <dbReference type="EMBL" id="RGS13345.1"/>
    </source>
</evidence>
<dbReference type="SUPFAM" id="SSF54001">
    <property type="entry name" value="Cysteine proteinases"/>
    <property type="match status" value="1"/>
</dbReference>
<organism evidence="1 2">
    <name type="scientific">Segatella copri</name>
    <dbReference type="NCBI Taxonomy" id="165179"/>
    <lineage>
        <taxon>Bacteria</taxon>
        <taxon>Pseudomonadati</taxon>
        <taxon>Bacteroidota</taxon>
        <taxon>Bacteroidia</taxon>
        <taxon>Bacteroidales</taxon>
        <taxon>Prevotellaceae</taxon>
        <taxon>Segatella</taxon>
    </lineage>
</organism>
<name>A0A3E5DUZ9_9BACT</name>
<dbReference type="AlphaFoldDB" id="A0A3E5DUZ9"/>
<comment type="caution">
    <text evidence="1">The sequence shown here is derived from an EMBL/GenBank/DDBJ whole genome shotgun (WGS) entry which is preliminary data.</text>
</comment>
<evidence type="ECO:0008006" key="3">
    <source>
        <dbReference type="Google" id="ProtNLM"/>
    </source>
</evidence>
<dbReference type="PROSITE" id="PS51257">
    <property type="entry name" value="PROKAR_LIPOPROTEIN"/>
    <property type="match status" value="1"/>
</dbReference>
<dbReference type="Pfam" id="PF01640">
    <property type="entry name" value="Peptidase_C10"/>
    <property type="match status" value="1"/>
</dbReference>
<dbReference type="Gene3D" id="3.90.70.50">
    <property type="entry name" value="Peptidase C10, streptopain"/>
    <property type="match status" value="1"/>
</dbReference>
<dbReference type="InterPro" id="IPR038765">
    <property type="entry name" value="Papain-like_cys_pep_sf"/>
</dbReference>
<protein>
    <recommendedName>
        <fullName evidence="3">Spi protease inhibitor domain-containing protein</fullName>
    </recommendedName>
</protein>
<dbReference type="Proteomes" id="UP000283872">
    <property type="component" value="Unassembled WGS sequence"/>
</dbReference>
<reference evidence="1 2" key="1">
    <citation type="submission" date="2018-08" db="EMBL/GenBank/DDBJ databases">
        <title>A genome reference for cultivated species of the human gut microbiota.</title>
        <authorList>
            <person name="Zou Y."/>
            <person name="Xue W."/>
            <person name="Luo G."/>
        </authorList>
    </citation>
    <scope>NUCLEOTIDE SEQUENCE [LARGE SCALE GENOMIC DNA]</scope>
    <source>
        <strain evidence="1 2">AF24-12</strain>
    </source>
</reference>